<keyword evidence="3" id="KW-1185">Reference proteome</keyword>
<dbReference type="Gene3D" id="2.60.120.10">
    <property type="entry name" value="Jelly Rolls"/>
    <property type="match status" value="2"/>
</dbReference>
<dbReference type="Pfam" id="PF00027">
    <property type="entry name" value="cNMP_binding"/>
    <property type="match status" value="1"/>
</dbReference>
<feature type="domain" description="Cyclic nucleotide-binding" evidence="1">
    <location>
        <begin position="123"/>
        <end position="212"/>
    </location>
</feature>
<dbReference type="PANTHER" id="PTHR23011:SF44">
    <property type="entry name" value="CYCLIC NUCLEOTIDE-BINDING DOMAIN-CONTAINING PROTEIN"/>
    <property type="match status" value="1"/>
</dbReference>
<evidence type="ECO:0000313" key="2">
    <source>
        <dbReference type="EMBL" id="KAJ8297768.1"/>
    </source>
</evidence>
<dbReference type="InterPro" id="IPR018490">
    <property type="entry name" value="cNMP-bd_dom_sf"/>
</dbReference>
<proteinExistence type="predicted"/>
<protein>
    <recommendedName>
        <fullName evidence="1">Cyclic nucleotide-binding domain-containing protein</fullName>
    </recommendedName>
</protein>
<dbReference type="Proteomes" id="UP001217089">
    <property type="component" value="Unassembled WGS sequence"/>
</dbReference>
<gene>
    <name evidence="2" type="ORF">KUTeg_024299</name>
</gene>
<sequence length="450" mass="52675">MIRRKKPVHKEPSEINVFDNPEERSEYVRTKFRRLVRKLINIHILLKGSQIKIRKEMGESFGIELKKSTKDVRLSFDPSQFKAASNTYGGVTKRAKQVLWKDPSKRTEDDIGVLMEVMYRLPFFAKYSLKIKRDLAKILWFDQFEKGRTIIKQDDPGSRMYFVISGTVSLHMTETDPRTGIKNIRHLRDVSSGSMFGELALIRNITRTYTAVCKVLRTRWEADWKARLNFIKQSEHFKDWPEEKIIQCADHSELREYGDNKVIFGDENSLTNEVFFIKKGKALMVKKITLVRNKSPYLRPALFLPEMKGADAQKFMDKSYGKQLRSTRQEKHFVTVMTLYPDNYFGVGEDLTDTHVISKGKTECVVINSAAYSINNKTDTLKELTERRQAELPSTRELYHRFETNRRWMEYKKKLVEEIVKRKNIPNNTTISDIPSSLMLEPRIPDNLLI</sequence>
<dbReference type="InterPro" id="IPR014710">
    <property type="entry name" value="RmlC-like_jellyroll"/>
</dbReference>
<dbReference type="CDD" id="cd00038">
    <property type="entry name" value="CAP_ED"/>
    <property type="match status" value="1"/>
</dbReference>
<dbReference type="PROSITE" id="PS50042">
    <property type="entry name" value="CNMP_BINDING_3"/>
    <property type="match status" value="1"/>
</dbReference>
<reference evidence="2 3" key="1">
    <citation type="submission" date="2022-12" db="EMBL/GenBank/DDBJ databases">
        <title>Chromosome-level genome of Tegillarca granosa.</title>
        <authorList>
            <person name="Kim J."/>
        </authorList>
    </citation>
    <scope>NUCLEOTIDE SEQUENCE [LARGE SCALE GENOMIC DNA]</scope>
    <source>
        <strain evidence="2">Teg-2019</strain>
        <tissue evidence="2">Adductor muscle</tissue>
    </source>
</reference>
<dbReference type="SUPFAM" id="SSF51206">
    <property type="entry name" value="cAMP-binding domain-like"/>
    <property type="match status" value="2"/>
</dbReference>
<comment type="caution">
    <text evidence="2">The sequence shown here is derived from an EMBL/GenBank/DDBJ whole genome shotgun (WGS) entry which is preliminary data.</text>
</comment>
<evidence type="ECO:0000259" key="1">
    <source>
        <dbReference type="PROSITE" id="PS50042"/>
    </source>
</evidence>
<organism evidence="2 3">
    <name type="scientific">Tegillarca granosa</name>
    <name type="common">Malaysian cockle</name>
    <name type="synonym">Anadara granosa</name>
    <dbReference type="NCBI Taxonomy" id="220873"/>
    <lineage>
        <taxon>Eukaryota</taxon>
        <taxon>Metazoa</taxon>
        <taxon>Spiralia</taxon>
        <taxon>Lophotrochozoa</taxon>
        <taxon>Mollusca</taxon>
        <taxon>Bivalvia</taxon>
        <taxon>Autobranchia</taxon>
        <taxon>Pteriomorphia</taxon>
        <taxon>Arcoida</taxon>
        <taxon>Arcoidea</taxon>
        <taxon>Arcidae</taxon>
        <taxon>Tegillarca</taxon>
    </lineage>
</organism>
<evidence type="ECO:0000313" key="3">
    <source>
        <dbReference type="Proteomes" id="UP001217089"/>
    </source>
</evidence>
<dbReference type="EMBL" id="JARBDR010000923">
    <property type="protein sequence ID" value="KAJ8297768.1"/>
    <property type="molecule type" value="Genomic_DNA"/>
</dbReference>
<accession>A0ABQ9DWY6</accession>
<name>A0ABQ9DWY6_TEGGR</name>
<dbReference type="InterPro" id="IPR000595">
    <property type="entry name" value="cNMP-bd_dom"/>
</dbReference>
<dbReference type="SMART" id="SM00100">
    <property type="entry name" value="cNMP"/>
    <property type="match status" value="1"/>
</dbReference>
<dbReference type="PANTHER" id="PTHR23011">
    <property type="entry name" value="CYCLIC NUCLEOTIDE-BINDING DOMAIN CONTAINING PROTEIN"/>
    <property type="match status" value="1"/>
</dbReference>